<evidence type="ECO:0000256" key="1">
    <source>
        <dbReference type="SAM" id="Phobius"/>
    </source>
</evidence>
<keyword evidence="1" id="KW-0812">Transmembrane</keyword>
<comment type="caution">
    <text evidence="3">The sequence shown here is derived from an EMBL/GenBank/DDBJ whole genome shotgun (WGS) entry which is preliminary data.</text>
</comment>
<keyword evidence="1" id="KW-0472">Membrane</keyword>
<feature type="transmembrane region" description="Helical" evidence="1">
    <location>
        <begin position="109"/>
        <end position="132"/>
    </location>
</feature>
<feature type="transmembrane region" description="Helical" evidence="1">
    <location>
        <begin position="355"/>
        <end position="381"/>
    </location>
</feature>
<dbReference type="InterPro" id="IPR002823">
    <property type="entry name" value="DUF112_TM"/>
</dbReference>
<dbReference type="AlphaFoldDB" id="A0A7W6IFD2"/>
<gene>
    <name evidence="3" type="ORF">GGR34_002143</name>
</gene>
<evidence type="ECO:0000313" key="4">
    <source>
        <dbReference type="Proteomes" id="UP000519439"/>
    </source>
</evidence>
<dbReference type="Pfam" id="PF01970">
    <property type="entry name" value="TctA"/>
    <property type="match status" value="1"/>
</dbReference>
<evidence type="ECO:0000259" key="2">
    <source>
        <dbReference type="Pfam" id="PF01970"/>
    </source>
</evidence>
<proteinExistence type="predicted"/>
<dbReference type="EMBL" id="JACIDC010000006">
    <property type="protein sequence ID" value="MBB4040490.1"/>
    <property type="molecule type" value="Genomic_DNA"/>
</dbReference>
<keyword evidence="1" id="KW-1133">Transmembrane helix</keyword>
<feature type="transmembrane region" description="Helical" evidence="1">
    <location>
        <begin position="324"/>
        <end position="343"/>
    </location>
</feature>
<evidence type="ECO:0000313" key="3">
    <source>
        <dbReference type="EMBL" id="MBB4040490.1"/>
    </source>
</evidence>
<feature type="transmembrane region" description="Helical" evidence="1">
    <location>
        <begin position="139"/>
        <end position="161"/>
    </location>
</feature>
<dbReference type="PANTHER" id="PTHR35342:SF5">
    <property type="entry name" value="TRICARBOXYLIC TRANSPORT PROTEIN"/>
    <property type="match status" value="1"/>
</dbReference>
<dbReference type="RefSeq" id="WP_027315885.1">
    <property type="nucleotide sequence ID" value="NZ_JACIDC010000006.1"/>
</dbReference>
<keyword evidence="4" id="KW-1185">Reference proteome</keyword>
<organism evidence="3 4">
    <name type="scientific">Microvirga flocculans</name>
    <dbReference type="NCBI Taxonomy" id="217168"/>
    <lineage>
        <taxon>Bacteria</taxon>
        <taxon>Pseudomonadati</taxon>
        <taxon>Pseudomonadota</taxon>
        <taxon>Alphaproteobacteria</taxon>
        <taxon>Hyphomicrobiales</taxon>
        <taxon>Methylobacteriaceae</taxon>
        <taxon>Microvirga</taxon>
    </lineage>
</organism>
<name>A0A7W6IFD2_9HYPH</name>
<feature type="transmembrane region" description="Helical" evidence="1">
    <location>
        <begin position="414"/>
        <end position="432"/>
    </location>
</feature>
<accession>A0A7W6IFD2</accession>
<feature type="transmembrane region" description="Helical" evidence="1">
    <location>
        <begin position="200"/>
        <end position="221"/>
    </location>
</feature>
<protein>
    <submittedName>
        <fullName evidence="3">Putative tricarboxylic transport membrane protein</fullName>
    </submittedName>
</protein>
<dbReference type="Proteomes" id="UP000519439">
    <property type="component" value="Unassembled WGS sequence"/>
</dbReference>
<feature type="transmembrane region" description="Helical" evidence="1">
    <location>
        <begin position="12"/>
        <end position="37"/>
    </location>
</feature>
<feature type="transmembrane region" description="Helical" evidence="1">
    <location>
        <begin position="167"/>
        <end position="188"/>
    </location>
</feature>
<sequence>MADLFSGLTLGFSVALTLQNIGLAFLGCLVGTLIGVLPGVGPVATIAMLLPLTFSLDPASALIMLAGIYYGAQYGGSTTAILVNMPGEASSLVTALDGHQMARQGRAGVALGIAAIGSFFAGTVATFFIAILGTPLTKLALLFGPAEYFSLMVVGLVFAVVLARGSVLKAVAMIVVGILLSTVGLDLETGQERMTFGSQLLLDGIEFTVIGVGIFGIAEILRNLEAVETRDTVRQAIGRLIPSRSEFKQAYPSVIRGTFLGSVLGILPGNGAVLAPFASYTLEKKLAKNSSRFGHGAIEGVAGPESANNAGAQTSFIPLLTLGIPPNAVMALMVGAMTIHGIVPGPQVMTRNPDLFWGMIASMWVGNLMLLVINLPLIGAWVRLLKVPYRIMFPAILMFSCIGIYSINSLSTDVLFIGFFGIIGYMLLKLDFEPAPMLLGFVLGRLMEENLRRALVISRGSLETFMERPVSAALLVAALILLVLAVLPSIRKGRDKVFTE</sequence>
<feature type="transmembrane region" description="Helical" evidence="1">
    <location>
        <begin position="470"/>
        <end position="490"/>
    </location>
</feature>
<reference evidence="3 4" key="1">
    <citation type="submission" date="2020-08" db="EMBL/GenBank/DDBJ databases">
        <title>Genomic Encyclopedia of Type Strains, Phase IV (KMG-IV): sequencing the most valuable type-strain genomes for metagenomic binning, comparative biology and taxonomic classification.</title>
        <authorList>
            <person name="Goeker M."/>
        </authorList>
    </citation>
    <scope>NUCLEOTIDE SEQUENCE [LARGE SCALE GENOMIC DNA]</scope>
    <source>
        <strain evidence="3 4">DSM 15743</strain>
    </source>
</reference>
<feature type="domain" description="DUF112" evidence="2">
    <location>
        <begin position="22"/>
        <end position="439"/>
    </location>
</feature>
<dbReference type="PANTHER" id="PTHR35342">
    <property type="entry name" value="TRICARBOXYLIC TRANSPORT PROTEIN"/>
    <property type="match status" value="1"/>
</dbReference>